<dbReference type="Pfam" id="PF08859">
    <property type="entry name" value="DGC"/>
    <property type="match status" value="1"/>
</dbReference>
<keyword evidence="3" id="KW-1185">Reference proteome</keyword>
<evidence type="ECO:0000256" key="1">
    <source>
        <dbReference type="SAM" id="MobiDB-lite"/>
    </source>
</evidence>
<dbReference type="AlphaFoldDB" id="A0A7W7SM28"/>
<dbReference type="Proteomes" id="UP000578819">
    <property type="component" value="Unassembled WGS sequence"/>
</dbReference>
<sequence>MTVDDLPTEGTGPAPRKETGRGTRPGGDKPLVYSCSGCSSAAQLANTLAIRLDRLGVAEMSCIAGLGGDVPSLVRLARSGRPILALDGCPLVCVQATLRRHDITPDGHVVLSRYGVRKRRHADFDEEDAQRLLPVATTAVAALTAATAAAPNASTDDEGAGTEPASGAQKSSRQDL</sequence>
<protein>
    <submittedName>
        <fullName evidence="2">Putative metal-binding protein</fullName>
    </submittedName>
</protein>
<organism evidence="2 3">
    <name type="scientific">Micromonospora polyrhachis</name>
    <dbReference type="NCBI Taxonomy" id="1282883"/>
    <lineage>
        <taxon>Bacteria</taxon>
        <taxon>Bacillati</taxon>
        <taxon>Actinomycetota</taxon>
        <taxon>Actinomycetes</taxon>
        <taxon>Micromonosporales</taxon>
        <taxon>Micromonosporaceae</taxon>
        <taxon>Micromonospora</taxon>
    </lineage>
</organism>
<dbReference type="RefSeq" id="WP_184532311.1">
    <property type="nucleotide sequence ID" value="NZ_JACHJW010000001.1"/>
</dbReference>
<gene>
    <name evidence="2" type="ORF">FHR38_000445</name>
</gene>
<comment type="caution">
    <text evidence="2">The sequence shown here is derived from an EMBL/GenBank/DDBJ whole genome shotgun (WGS) entry which is preliminary data.</text>
</comment>
<name>A0A7W7SM28_9ACTN</name>
<evidence type="ECO:0000313" key="2">
    <source>
        <dbReference type="EMBL" id="MBB4956712.1"/>
    </source>
</evidence>
<feature type="region of interest" description="Disordered" evidence="1">
    <location>
        <begin position="148"/>
        <end position="176"/>
    </location>
</feature>
<proteinExistence type="predicted"/>
<dbReference type="InterPro" id="IPR014958">
    <property type="entry name" value="DGC"/>
</dbReference>
<accession>A0A7W7SM28</accession>
<dbReference type="EMBL" id="JACHJW010000001">
    <property type="protein sequence ID" value="MBB4956712.1"/>
    <property type="molecule type" value="Genomic_DNA"/>
</dbReference>
<feature type="region of interest" description="Disordered" evidence="1">
    <location>
        <begin position="1"/>
        <end position="28"/>
    </location>
</feature>
<evidence type="ECO:0000313" key="3">
    <source>
        <dbReference type="Proteomes" id="UP000578819"/>
    </source>
</evidence>
<reference evidence="2 3" key="1">
    <citation type="submission" date="2020-08" db="EMBL/GenBank/DDBJ databases">
        <title>Sequencing the genomes of 1000 actinobacteria strains.</title>
        <authorList>
            <person name="Klenk H.-P."/>
        </authorList>
    </citation>
    <scope>NUCLEOTIDE SEQUENCE [LARGE SCALE GENOMIC DNA]</scope>
    <source>
        <strain evidence="2 3">DSM 45886</strain>
    </source>
</reference>